<dbReference type="EMBL" id="ACRO01000006">
    <property type="protein sequence ID" value="EGF85708.1"/>
    <property type="molecule type" value="Genomic_DNA"/>
</dbReference>
<accession>A0AA87B5C6</accession>
<feature type="transmembrane region" description="Helical" evidence="1">
    <location>
        <begin position="193"/>
        <end position="226"/>
    </location>
</feature>
<feature type="transmembrane region" description="Helical" evidence="1">
    <location>
        <begin position="136"/>
        <end position="156"/>
    </location>
</feature>
<feature type="transmembrane region" description="Helical" evidence="1">
    <location>
        <begin position="161"/>
        <end position="181"/>
    </location>
</feature>
<protein>
    <recommendedName>
        <fullName evidence="4">Glycosyltransferase RgtA/B/C/D-like domain-containing protein</fullName>
    </recommendedName>
</protein>
<keyword evidence="1" id="KW-0472">Membrane</keyword>
<dbReference type="AlphaFoldDB" id="A0AA87B5C6"/>
<dbReference type="RefSeq" id="WP_003146530.1">
    <property type="nucleotide sequence ID" value="NZ_GL883582.1"/>
</dbReference>
<feature type="transmembrane region" description="Helical" evidence="1">
    <location>
        <begin position="459"/>
        <end position="477"/>
    </location>
</feature>
<feature type="transmembrane region" description="Helical" evidence="1">
    <location>
        <begin position="260"/>
        <end position="276"/>
    </location>
</feature>
<gene>
    <name evidence="2" type="ORF">HMPREF0428_00550</name>
</gene>
<feature type="transmembrane region" description="Helical" evidence="1">
    <location>
        <begin position="84"/>
        <end position="102"/>
    </location>
</feature>
<name>A0AA87B5C6_9BACL</name>
<proteinExistence type="predicted"/>
<feature type="transmembrane region" description="Helical" evidence="1">
    <location>
        <begin position="483"/>
        <end position="502"/>
    </location>
</feature>
<feature type="transmembrane region" description="Helical" evidence="1">
    <location>
        <begin position="12"/>
        <end position="34"/>
    </location>
</feature>
<feature type="transmembrane region" description="Helical" evidence="1">
    <location>
        <begin position="54"/>
        <end position="72"/>
    </location>
</feature>
<feature type="transmembrane region" description="Helical" evidence="1">
    <location>
        <begin position="281"/>
        <end position="303"/>
    </location>
</feature>
<comment type="caution">
    <text evidence="2">The sequence shown here is derived from an EMBL/GenBank/DDBJ whole genome shotgun (WGS) entry which is preliminary data.</text>
</comment>
<evidence type="ECO:0000313" key="2">
    <source>
        <dbReference type="EMBL" id="EGF85708.1"/>
    </source>
</evidence>
<feature type="transmembrane region" description="Helical" evidence="1">
    <location>
        <begin position="432"/>
        <end position="452"/>
    </location>
</feature>
<evidence type="ECO:0000313" key="3">
    <source>
        <dbReference type="Proteomes" id="UP000004773"/>
    </source>
</evidence>
<evidence type="ECO:0008006" key="4">
    <source>
        <dbReference type="Google" id="ProtNLM"/>
    </source>
</evidence>
<dbReference type="Proteomes" id="UP000004773">
    <property type="component" value="Unassembled WGS sequence"/>
</dbReference>
<sequence length="522" mass="61451">MNKEILNKFSNFLVKVIAVIFMVLMGINSLLVLTKTAIFPKDYQETLYYENDSAILNIIFLIIFSIVILILARYLKKIISVQRLVLVVMIYTFIISILFAILRRDYVQFDPFNVIDQANNFVRENYSGLDKGNNYLYIYSHQITTVFLFQIILSVFGRATFILYIMQSFSISYIIFMLYKISNIMFEDEDTNYLVVILSGLCFPLIFYVAFVYGLLPGMFLTLVAYYYFIKYIKYKKWYMVVISAISINIAILFIGNNLIHMLAIFSAAIIYLIRVRDKKVIVFIVSSLFLMSASKSMIYNYYEVKSQKTIADGVPKITWIAMGMQEGDREAGWWNRFNYDIMPEEDYDAKRITDISKDSIKQRVEVFKKNPSYALDFYQRKYENQFIEPTFQSLLVTAPQRNFDNETKLEKVKDFFIKQIYFDGTHDVISFIMKVFQVFVYVFSTIFAINIYKQKKEILTIIPVAFIGGTLFHMIWEAKSRYVFPYFVFLIPLAAYGLTIVRNKITEYRKNKEEKDEKGNI</sequence>
<organism evidence="2 3">
    <name type="scientific">Gemella haemolysans M341</name>
    <dbReference type="NCBI Taxonomy" id="562981"/>
    <lineage>
        <taxon>Bacteria</taxon>
        <taxon>Bacillati</taxon>
        <taxon>Bacillota</taxon>
        <taxon>Bacilli</taxon>
        <taxon>Bacillales</taxon>
        <taxon>Gemellaceae</taxon>
        <taxon>Gemella</taxon>
    </lineage>
</organism>
<reference evidence="2 3" key="1">
    <citation type="submission" date="2011-03" db="EMBL/GenBank/DDBJ databases">
        <title>The Genome Sequence of Gemella haemolysans M341.</title>
        <authorList>
            <consortium name="The Broad Institute Genome Sequencing Platform"/>
            <consortium name="The Broad Institute Genome Sequencing Center for Infectious Disease"/>
            <person name="Earl A."/>
            <person name="Ward D."/>
            <person name="Feldgarden M."/>
            <person name="Gevers D."/>
            <person name="Sibley C.D."/>
            <person name="Field T.R."/>
            <person name="Grinwis M."/>
            <person name="Eshaghurshan C.S."/>
            <person name="Surette M.G."/>
            <person name="Young S.K."/>
            <person name="Zeng Q."/>
            <person name="Gargeya S."/>
            <person name="Fitzgerald M."/>
            <person name="Haas B."/>
            <person name="Abouelleil A."/>
            <person name="Alvarado L."/>
            <person name="Arachchi H.M."/>
            <person name="Berlin A."/>
            <person name="Brown A."/>
            <person name="Chapman S.B."/>
            <person name="Chen Z."/>
            <person name="Dunbar C."/>
            <person name="Freedman E."/>
            <person name="Gearin G."/>
            <person name="Gellesch M."/>
            <person name="Goldberg J."/>
            <person name="Griggs A."/>
            <person name="Gujja S."/>
            <person name="Heilman E.R."/>
            <person name="Heiman D."/>
            <person name="Howarth C."/>
            <person name="Larson L."/>
            <person name="Lui A."/>
            <person name="MacDonald P.J.P."/>
            <person name="Mehta T."/>
            <person name="Montmayeur A."/>
            <person name="Murphy C."/>
            <person name="Neiman D."/>
            <person name="Pearson M."/>
            <person name="Priest M."/>
            <person name="Roberts A."/>
            <person name="Saif S."/>
            <person name="Shea T."/>
            <person name="Shenoy N."/>
            <person name="Sisk P."/>
            <person name="Stolte C."/>
            <person name="Sykes S."/>
            <person name="White J."/>
            <person name="Yandava C."/>
            <person name="Wortman J."/>
            <person name="Nusbaum C."/>
            <person name="Birren B."/>
        </authorList>
    </citation>
    <scope>NUCLEOTIDE SEQUENCE [LARGE SCALE GENOMIC DNA]</scope>
    <source>
        <strain evidence="2 3">M341</strain>
    </source>
</reference>
<keyword evidence="1" id="KW-1133">Transmembrane helix</keyword>
<keyword evidence="1" id="KW-0812">Transmembrane</keyword>
<feature type="transmembrane region" description="Helical" evidence="1">
    <location>
        <begin position="238"/>
        <end position="254"/>
    </location>
</feature>
<evidence type="ECO:0000256" key="1">
    <source>
        <dbReference type="SAM" id="Phobius"/>
    </source>
</evidence>